<proteinExistence type="predicted"/>
<accession>A0A0D7BMD6</accession>
<evidence type="ECO:0000256" key="2">
    <source>
        <dbReference type="SAM" id="Phobius"/>
    </source>
</evidence>
<dbReference type="EMBL" id="KN880456">
    <property type="protein sequence ID" value="KIY71314.1"/>
    <property type="molecule type" value="Genomic_DNA"/>
</dbReference>
<keyword evidence="4" id="KW-1185">Reference proteome</keyword>
<sequence>MPVDHTPPPSPPPPKRSRNAWIPVAAGGLLLAALPLSYFAFRRSHHGASALAKAPPRRASSASSSGIPSGGGVSAAPPVAGEGEARRSINIREIITDVIRPGSSAPRARPPLEVVLRMVTAFGVATAGISALAATTVYGTMYAMGVNNVQEFSYRMRIIMAHRLPLLSSRIQNLHVYEGEDDAASPPEDVQTWNWDAAKQRLQDVYDREGAVAWSEAALEEMELEARLERWRRKGLDGKE</sequence>
<organism evidence="3 4">
    <name type="scientific">Cylindrobasidium torrendii FP15055 ss-10</name>
    <dbReference type="NCBI Taxonomy" id="1314674"/>
    <lineage>
        <taxon>Eukaryota</taxon>
        <taxon>Fungi</taxon>
        <taxon>Dikarya</taxon>
        <taxon>Basidiomycota</taxon>
        <taxon>Agaricomycotina</taxon>
        <taxon>Agaricomycetes</taxon>
        <taxon>Agaricomycetidae</taxon>
        <taxon>Agaricales</taxon>
        <taxon>Marasmiineae</taxon>
        <taxon>Physalacriaceae</taxon>
        <taxon>Cylindrobasidium</taxon>
    </lineage>
</organism>
<name>A0A0D7BMD6_9AGAR</name>
<gene>
    <name evidence="3" type="ORF">CYLTODRAFT_441396</name>
</gene>
<evidence type="ECO:0000313" key="3">
    <source>
        <dbReference type="EMBL" id="KIY71314.1"/>
    </source>
</evidence>
<evidence type="ECO:0000256" key="1">
    <source>
        <dbReference type="SAM" id="MobiDB-lite"/>
    </source>
</evidence>
<keyword evidence="2" id="KW-1133">Transmembrane helix</keyword>
<feature type="region of interest" description="Disordered" evidence="1">
    <location>
        <begin position="50"/>
        <end position="81"/>
    </location>
</feature>
<feature type="transmembrane region" description="Helical" evidence="2">
    <location>
        <begin position="114"/>
        <end position="138"/>
    </location>
</feature>
<evidence type="ECO:0000313" key="4">
    <source>
        <dbReference type="Proteomes" id="UP000054007"/>
    </source>
</evidence>
<keyword evidence="2" id="KW-0472">Membrane</keyword>
<keyword evidence="2" id="KW-0812">Transmembrane</keyword>
<dbReference type="AlphaFoldDB" id="A0A0D7BMD6"/>
<protein>
    <recommendedName>
        <fullName evidence="5">Transmembrane protein</fullName>
    </recommendedName>
</protein>
<dbReference type="Proteomes" id="UP000054007">
    <property type="component" value="Unassembled WGS sequence"/>
</dbReference>
<evidence type="ECO:0008006" key="5">
    <source>
        <dbReference type="Google" id="ProtNLM"/>
    </source>
</evidence>
<reference evidence="3 4" key="1">
    <citation type="journal article" date="2015" name="Fungal Genet. Biol.">
        <title>Evolution of novel wood decay mechanisms in Agaricales revealed by the genome sequences of Fistulina hepatica and Cylindrobasidium torrendii.</title>
        <authorList>
            <person name="Floudas D."/>
            <person name="Held B.W."/>
            <person name="Riley R."/>
            <person name="Nagy L.G."/>
            <person name="Koehler G."/>
            <person name="Ransdell A.S."/>
            <person name="Younus H."/>
            <person name="Chow J."/>
            <person name="Chiniquy J."/>
            <person name="Lipzen A."/>
            <person name="Tritt A."/>
            <person name="Sun H."/>
            <person name="Haridas S."/>
            <person name="LaButti K."/>
            <person name="Ohm R.A."/>
            <person name="Kues U."/>
            <person name="Blanchette R.A."/>
            <person name="Grigoriev I.V."/>
            <person name="Minto R.E."/>
            <person name="Hibbett D.S."/>
        </authorList>
    </citation>
    <scope>NUCLEOTIDE SEQUENCE [LARGE SCALE GENOMIC DNA]</scope>
    <source>
        <strain evidence="3 4">FP15055 ss-10</strain>
    </source>
</reference>
<feature type="compositionally biased region" description="Low complexity" evidence="1">
    <location>
        <begin position="50"/>
        <end position="67"/>
    </location>
</feature>
<feature type="transmembrane region" description="Helical" evidence="2">
    <location>
        <begin position="20"/>
        <end position="41"/>
    </location>
</feature>
<dbReference type="OrthoDB" id="5346979at2759"/>